<feature type="transmembrane region" description="Helical" evidence="1">
    <location>
        <begin position="20"/>
        <end position="40"/>
    </location>
</feature>
<reference evidence="2 3" key="1">
    <citation type="submission" date="2020-07" db="EMBL/GenBank/DDBJ databases">
        <title>Halosimplex litoreum sp. nov. and Halosimplex rubrum sp. nov., isolated from different salt environments.</title>
        <authorList>
            <person name="Cui H."/>
        </authorList>
    </citation>
    <scope>NUCLEOTIDE SEQUENCE [LARGE SCALE GENOMIC DNA]</scope>
    <source>
        <strain evidence="2 3">R2</strain>
    </source>
</reference>
<feature type="transmembrane region" description="Helical" evidence="1">
    <location>
        <begin position="84"/>
        <end position="101"/>
    </location>
</feature>
<dbReference type="EMBL" id="CP058909">
    <property type="protein sequence ID" value="QLH82583.1"/>
    <property type="molecule type" value="Genomic_DNA"/>
</dbReference>
<dbReference type="PANTHER" id="PTHR37692:SF1">
    <property type="entry name" value="DUF420 DOMAIN-CONTAINING PROTEIN"/>
    <property type="match status" value="1"/>
</dbReference>
<dbReference type="PANTHER" id="PTHR37692">
    <property type="entry name" value="HYPOTHETICAL MEMBRANE SPANNING PROTEIN"/>
    <property type="match status" value="1"/>
</dbReference>
<dbReference type="GeneID" id="56083637"/>
<evidence type="ECO:0000313" key="2">
    <source>
        <dbReference type="EMBL" id="QLH82583.1"/>
    </source>
</evidence>
<keyword evidence="3" id="KW-1185">Reference proteome</keyword>
<dbReference type="InterPro" id="IPR007352">
    <property type="entry name" value="DUF420"/>
</dbReference>
<keyword evidence="1" id="KW-1133">Transmembrane helix</keyword>
<proteinExistence type="predicted"/>
<keyword evidence="1" id="KW-0812">Transmembrane</keyword>
<accession>A0A7D5P7E4</accession>
<feature type="transmembrane region" description="Helical" evidence="1">
    <location>
        <begin position="121"/>
        <end position="144"/>
    </location>
</feature>
<dbReference type="OrthoDB" id="213478at2157"/>
<sequence length="221" mass="23827">MAVADSLQSRARANPRRVTAVLSAIGYVLVIGAFTPYAPFPQISDGLVILLGDAIAVVNSLALVSILVGVRYIRRGEVAKHRRAMLTAFSLIMVFLVMYLLKVGGGFEKAILAEGAVYYAYLVMLAIHIVLSAVAVPVVLHAVVLGLTHSPSELRETSHARVGRIAVAAWSLSLFLGIVTYLMLNHLYMWEKMGHSAALLLAVGPSLRAFRSEASADRDDD</sequence>
<dbReference type="AlphaFoldDB" id="A0A7D5P7E4"/>
<gene>
    <name evidence="2" type="ORF">HZS54_13570</name>
</gene>
<evidence type="ECO:0000313" key="3">
    <source>
        <dbReference type="Proteomes" id="UP000509346"/>
    </source>
</evidence>
<evidence type="ECO:0000256" key="1">
    <source>
        <dbReference type="SAM" id="Phobius"/>
    </source>
</evidence>
<dbReference type="Pfam" id="PF04238">
    <property type="entry name" value="DUF420"/>
    <property type="match status" value="1"/>
</dbReference>
<keyword evidence="1" id="KW-0472">Membrane</keyword>
<feature type="transmembrane region" description="Helical" evidence="1">
    <location>
        <begin position="165"/>
        <end position="184"/>
    </location>
</feature>
<organism evidence="2 3">
    <name type="scientific">Halosimplex pelagicum</name>
    <dbReference type="NCBI Taxonomy" id="869886"/>
    <lineage>
        <taxon>Archaea</taxon>
        <taxon>Methanobacteriati</taxon>
        <taxon>Methanobacteriota</taxon>
        <taxon>Stenosarchaea group</taxon>
        <taxon>Halobacteria</taxon>
        <taxon>Halobacteriales</taxon>
        <taxon>Haloarculaceae</taxon>
        <taxon>Halosimplex</taxon>
    </lineage>
</organism>
<dbReference type="Proteomes" id="UP000509346">
    <property type="component" value="Chromosome"/>
</dbReference>
<dbReference type="RefSeq" id="WP_179917656.1">
    <property type="nucleotide sequence ID" value="NZ_CP058909.1"/>
</dbReference>
<protein>
    <submittedName>
        <fullName evidence="2">DUF420 domain-containing protein</fullName>
    </submittedName>
</protein>
<name>A0A7D5P7E4_9EURY</name>
<dbReference type="KEGG" id="hpel:HZS54_13570"/>
<feature type="transmembrane region" description="Helical" evidence="1">
    <location>
        <begin position="46"/>
        <end position="72"/>
    </location>
</feature>